<dbReference type="Gene3D" id="3.20.20.80">
    <property type="entry name" value="Glycosidases"/>
    <property type="match status" value="1"/>
</dbReference>
<organism evidence="2 3">
    <name type="scientific">Tumebacillus permanentifrigoris</name>
    <dbReference type="NCBI Taxonomy" id="378543"/>
    <lineage>
        <taxon>Bacteria</taxon>
        <taxon>Bacillati</taxon>
        <taxon>Bacillota</taxon>
        <taxon>Bacilli</taxon>
        <taxon>Bacillales</taxon>
        <taxon>Alicyclobacillaceae</taxon>
        <taxon>Tumebacillus</taxon>
    </lineage>
</organism>
<evidence type="ECO:0000259" key="1">
    <source>
        <dbReference type="Pfam" id="PF16116"/>
    </source>
</evidence>
<gene>
    <name evidence="2" type="ORF">C7459_101330</name>
</gene>
<dbReference type="SUPFAM" id="SSF51445">
    <property type="entry name" value="(Trans)glycosidases"/>
    <property type="match status" value="1"/>
</dbReference>
<feature type="domain" description="DUF4832" evidence="1">
    <location>
        <begin position="241"/>
        <end position="444"/>
    </location>
</feature>
<evidence type="ECO:0000313" key="2">
    <source>
        <dbReference type="EMBL" id="PWK16466.1"/>
    </source>
</evidence>
<dbReference type="EMBL" id="QGGL01000001">
    <property type="protein sequence ID" value="PWK16466.1"/>
    <property type="molecule type" value="Genomic_DNA"/>
</dbReference>
<dbReference type="OrthoDB" id="9761426at2"/>
<reference evidence="2 3" key="1">
    <citation type="submission" date="2018-05" db="EMBL/GenBank/DDBJ databases">
        <title>Genomic Encyclopedia of Type Strains, Phase IV (KMG-IV): sequencing the most valuable type-strain genomes for metagenomic binning, comparative biology and taxonomic classification.</title>
        <authorList>
            <person name="Goeker M."/>
        </authorList>
    </citation>
    <scope>NUCLEOTIDE SEQUENCE [LARGE SCALE GENOMIC DNA]</scope>
    <source>
        <strain evidence="2 3">DSM 18773</strain>
    </source>
</reference>
<protein>
    <submittedName>
        <fullName evidence="2">Uncharacterized protein DUF4832</fullName>
    </submittedName>
</protein>
<proteinExistence type="predicted"/>
<evidence type="ECO:0000313" key="3">
    <source>
        <dbReference type="Proteomes" id="UP000245634"/>
    </source>
</evidence>
<dbReference type="AlphaFoldDB" id="A0A316DFN4"/>
<name>A0A316DFN4_9BACL</name>
<keyword evidence="3" id="KW-1185">Reference proteome</keyword>
<dbReference type="InterPro" id="IPR017853">
    <property type="entry name" value="GH"/>
</dbReference>
<comment type="caution">
    <text evidence="2">The sequence shown here is derived from an EMBL/GenBank/DDBJ whole genome shotgun (WGS) entry which is preliminary data.</text>
</comment>
<dbReference type="Pfam" id="PF16116">
    <property type="entry name" value="DUF4832"/>
    <property type="match status" value="1"/>
</dbReference>
<dbReference type="Proteomes" id="UP000245634">
    <property type="component" value="Unassembled WGS sequence"/>
</dbReference>
<dbReference type="RefSeq" id="WP_109685579.1">
    <property type="nucleotide sequence ID" value="NZ_QGGL01000001.1"/>
</dbReference>
<sequence>MRTWKVWQVLSVAVLVGISTDVFASTPLRGLARPDFVQVQPQGSEAVLNNPFMGLVPAASGGPYVQPHRLVYMVLSWRDLEPEKGRFAFEEIERKYKFAEWNQRGVKVILRFVLDYGTETKHMDIPDWLYQEIQGDGIWYDEDVGKGFSPNYDNPKLINAHRTVMQKLGERYDHDPRLAYLALGSLGHWGEWHTYSDEKINIPFPKLAVSDQYVQHYLDAFPDKKLLMRRPHPIVQDKQLGLYNDMFGSPRSTSDFNDWFENGYTSSLAGADIPAMPDFWRAGPSGGEFGNAGSVRGLLQPQNIGEILAEAQRSHVSWMGATVLSEVKLDQTEQSNLNSFLKKIGYRFVIRSASFPDKVRQGGHVPVTLVVDNQGVAPFYYPWPLELSLVDEAGAVVASTVTSEDIRRWQPGQIQTIQYLSVPPGLAQGSYTLHVAILDPDTKQPGVEFAIQGKRQDGRYPLGELTVTGKPPLRLP</sequence>
<dbReference type="InterPro" id="IPR032267">
    <property type="entry name" value="DUF4832"/>
</dbReference>
<accession>A0A316DFN4</accession>